<reference evidence="4" key="2">
    <citation type="submission" date="2020-04" db="EMBL/GenBank/DDBJ databases">
        <authorList>
            <consortium name="NCBI Genome Project"/>
        </authorList>
    </citation>
    <scope>NUCLEOTIDE SEQUENCE</scope>
    <source>
        <strain evidence="4">CBS 304.34</strain>
    </source>
</reference>
<dbReference type="Proteomes" id="UP000504636">
    <property type="component" value="Unplaced"/>
</dbReference>
<dbReference type="InterPro" id="IPR003615">
    <property type="entry name" value="HNH_nuc"/>
</dbReference>
<accession>A0A6A6Y6P2</accession>
<feature type="non-terminal residue" evidence="2">
    <location>
        <position position="1"/>
    </location>
</feature>
<proteinExistence type="predicted"/>
<dbReference type="GeneID" id="54455283"/>
<gene>
    <name evidence="2 4" type="ORF">BDZ99DRAFT_342442</name>
</gene>
<evidence type="ECO:0000313" key="2">
    <source>
        <dbReference type="EMBL" id="KAF2804491.1"/>
    </source>
</evidence>
<dbReference type="OrthoDB" id="3899222at2759"/>
<dbReference type="Pfam" id="PF13391">
    <property type="entry name" value="HNH_2"/>
    <property type="match status" value="1"/>
</dbReference>
<organism evidence="2">
    <name type="scientific">Mytilinidion resinicola</name>
    <dbReference type="NCBI Taxonomy" id="574789"/>
    <lineage>
        <taxon>Eukaryota</taxon>
        <taxon>Fungi</taxon>
        <taxon>Dikarya</taxon>
        <taxon>Ascomycota</taxon>
        <taxon>Pezizomycotina</taxon>
        <taxon>Dothideomycetes</taxon>
        <taxon>Pleosporomycetidae</taxon>
        <taxon>Mytilinidiales</taxon>
        <taxon>Mytilinidiaceae</taxon>
        <taxon>Mytilinidion</taxon>
    </lineage>
</organism>
<protein>
    <recommendedName>
        <fullName evidence="1">HNH nuclease domain-containing protein</fullName>
    </recommendedName>
</protein>
<reference evidence="4" key="3">
    <citation type="submission" date="2025-04" db="UniProtKB">
        <authorList>
            <consortium name="RefSeq"/>
        </authorList>
    </citation>
    <scope>IDENTIFICATION</scope>
    <source>
        <strain evidence="4">CBS 304.34</strain>
    </source>
</reference>
<dbReference type="EMBL" id="MU003713">
    <property type="protein sequence ID" value="KAF2804491.1"/>
    <property type="molecule type" value="Genomic_DNA"/>
</dbReference>
<dbReference type="AlphaFoldDB" id="A0A6A6Y6P2"/>
<evidence type="ECO:0000259" key="1">
    <source>
        <dbReference type="Pfam" id="PF13391"/>
    </source>
</evidence>
<keyword evidence="3" id="KW-1185">Reference proteome</keyword>
<feature type="domain" description="HNH nuclease" evidence="1">
    <location>
        <begin position="5"/>
        <end position="86"/>
    </location>
</feature>
<dbReference type="RefSeq" id="XP_033571455.1">
    <property type="nucleotide sequence ID" value="XM_033714390.1"/>
</dbReference>
<reference evidence="2 4" key="1">
    <citation type="journal article" date="2020" name="Stud. Mycol.">
        <title>101 Dothideomycetes genomes: a test case for predicting lifestyles and emergence of pathogens.</title>
        <authorList>
            <person name="Haridas S."/>
            <person name="Albert R."/>
            <person name="Binder M."/>
            <person name="Bloem J."/>
            <person name="Labutti K."/>
            <person name="Salamov A."/>
            <person name="Andreopoulos B."/>
            <person name="Baker S."/>
            <person name="Barry K."/>
            <person name="Bills G."/>
            <person name="Bluhm B."/>
            <person name="Cannon C."/>
            <person name="Castanera R."/>
            <person name="Culley D."/>
            <person name="Daum C."/>
            <person name="Ezra D."/>
            <person name="Gonzalez J."/>
            <person name="Henrissat B."/>
            <person name="Kuo A."/>
            <person name="Liang C."/>
            <person name="Lipzen A."/>
            <person name="Lutzoni F."/>
            <person name="Magnuson J."/>
            <person name="Mondo S."/>
            <person name="Nolan M."/>
            <person name="Ohm R."/>
            <person name="Pangilinan J."/>
            <person name="Park H.-J."/>
            <person name="Ramirez L."/>
            <person name="Alfaro M."/>
            <person name="Sun H."/>
            <person name="Tritt A."/>
            <person name="Yoshinaga Y."/>
            <person name="Zwiers L.-H."/>
            <person name="Turgeon B."/>
            <person name="Goodwin S."/>
            <person name="Spatafora J."/>
            <person name="Crous P."/>
            <person name="Grigoriev I."/>
        </authorList>
    </citation>
    <scope>NUCLEOTIDE SEQUENCE</scope>
    <source>
        <strain evidence="2 4">CBS 304.34</strain>
    </source>
</reference>
<name>A0A6A6Y6P2_9PEZI</name>
<evidence type="ECO:0000313" key="4">
    <source>
        <dbReference type="RefSeq" id="XP_033571455.1"/>
    </source>
</evidence>
<sequence>DQTTCILTKSGEPRVAHIYPFSMRYKDRSVEQSGPSFWQASGVFWSKERVDAWYSAIFPRGTEVCQNLVCLAPHAYAYWERAYFALKPMRISEDKKRLDVQLFWLSRNIHTQAVRAQTVPLLAAFDQGPNLAKLYDHRTDQLISSGSEISLTTDDLALRPLPDMALLEMQWFLYRVAAMSGAAEPQD</sequence>
<feature type="non-terminal residue" evidence="2">
    <location>
        <position position="187"/>
    </location>
</feature>
<evidence type="ECO:0000313" key="3">
    <source>
        <dbReference type="Proteomes" id="UP000504636"/>
    </source>
</evidence>